<evidence type="ECO:0000313" key="3">
    <source>
        <dbReference type="Proteomes" id="UP001246576"/>
    </source>
</evidence>
<reference evidence="2" key="1">
    <citation type="submission" date="2023-09" db="EMBL/GenBank/DDBJ databases">
        <title>Description of first Herbaspirillum huttiense subsp. nephrolepsisexaltata and Herbaspirillum huttiense subsp. lycopersicon.</title>
        <authorList>
            <person name="Poudel M."/>
            <person name="Sharma A."/>
            <person name="Goss E."/>
            <person name="Tapia J.H."/>
            <person name="Harmon C.M."/>
            <person name="Jones J.B."/>
        </authorList>
    </citation>
    <scope>NUCLEOTIDE SEQUENCE</scope>
    <source>
        <strain evidence="2">SE1</strain>
    </source>
</reference>
<feature type="transmembrane region" description="Helical" evidence="1">
    <location>
        <begin position="171"/>
        <end position="193"/>
    </location>
</feature>
<dbReference type="InterPro" id="IPR048130">
    <property type="entry name" value="T6SS_ExIF-like"/>
</dbReference>
<comment type="caution">
    <text evidence="2">The sequence shown here is derived from an EMBL/GenBank/DDBJ whole genome shotgun (WGS) entry which is preliminary data.</text>
</comment>
<sequence>MKTDEDLLMVSGVIKNYECTRAEASFVLTRNDQRVMEMSAVANAFAGMGGVATSQMANASNIEEVADYLSFDIDGEKYKGWVWRSPFAEGDMADVIYRRTINGKELVAIARPSDRMIALYPHCSRGVLAHWRSVLNAWLIWVVFLISIVVFTCLGFVLGFTAEIFLDMTNYYILAFLIIFFSAFTINMGFKLLPFARVAERVFAALGWGNPSRIDLKKSSKEKRKDGDPGEYGTFYFRY</sequence>
<keyword evidence="1" id="KW-0472">Membrane</keyword>
<protein>
    <submittedName>
        <fullName evidence="2">Type VI secretion system effector</fullName>
    </submittedName>
</protein>
<dbReference type="RefSeq" id="WP_134040415.1">
    <property type="nucleotide sequence ID" value="NZ_JAVLSJ010000009.1"/>
</dbReference>
<accession>A0ABU2EPS8</accession>
<evidence type="ECO:0000256" key="1">
    <source>
        <dbReference type="SAM" id="Phobius"/>
    </source>
</evidence>
<keyword evidence="1" id="KW-0812">Transmembrane</keyword>
<organism evidence="2 3">
    <name type="scientific">Herbaspirillum huttiense subsp. lycopersici</name>
    <dbReference type="NCBI Taxonomy" id="3074428"/>
    <lineage>
        <taxon>Bacteria</taxon>
        <taxon>Pseudomonadati</taxon>
        <taxon>Pseudomonadota</taxon>
        <taxon>Betaproteobacteria</taxon>
        <taxon>Burkholderiales</taxon>
        <taxon>Oxalobacteraceae</taxon>
        <taxon>Herbaspirillum</taxon>
    </lineage>
</organism>
<keyword evidence="1" id="KW-1133">Transmembrane helix</keyword>
<gene>
    <name evidence="2" type="ORF">RI048_18130</name>
</gene>
<keyword evidence="3" id="KW-1185">Reference proteome</keyword>
<evidence type="ECO:0000313" key="2">
    <source>
        <dbReference type="EMBL" id="MDR9850155.1"/>
    </source>
</evidence>
<name>A0ABU2EPS8_9BURK</name>
<feature type="transmembrane region" description="Helical" evidence="1">
    <location>
        <begin position="138"/>
        <end position="159"/>
    </location>
</feature>
<dbReference type="Proteomes" id="UP001246576">
    <property type="component" value="Unassembled WGS sequence"/>
</dbReference>
<proteinExistence type="predicted"/>
<dbReference type="EMBL" id="JAVLSJ010000009">
    <property type="protein sequence ID" value="MDR9850155.1"/>
    <property type="molecule type" value="Genomic_DNA"/>
</dbReference>
<dbReference type="NCBIfam" id="NF041560">
    <property type="entry name" value="T6SS_Burk_ExIF"/>
    <property type="match status" value="1"/>
</dbReference>